<comment type="caution">
    <text evidence="9">The sequence shown here is derived from an EMBL/GenBank/DDBJ whole genome shotgun (WGS) entry which is preliminary data.</text>
</comment>
<evidence type="ECO:0000256" key="1">
    <source>
        <dbReference type="ARBA" id="ARBA00000707"/>
    </source>
</evidence>
<evidence type="ECO:0000256" key="5">
    <source>
        <dbReference type="ARBA" id="ARBA00022801"/>
    </source>
</evidence>
<dbReference type="Gene3D" id="3.40.532.10">
    <property type="entry name" value="Peptidase C12, ubiquitin carboxyl-terminal hydrolase"/>
    <property type="match status" value="1"/>
</dbReference>
<evidence type="ECO:0000259" key="8">
    <source>
        <dbReference type="PROSITE" id="PS52048"/>
    </source>
</evidence>
<keyword evidence="6" id="KW-0788">Thiol protease</keyword>
<keyword evidence="5 9" id="KW-0378">Hydrolase</keyword>
<gene>
    <name evidence="9" type="primary">YUH1_4</name>
    <name evidence="9" type="ORF">LTR91_025578</name>
</gene>
<evidence type="ECO:0000313" key="10">
    <source>
        <dbReference type="Proteomes" id="UP001175353"/>
    </source>
</evidence>
<dbReference type="Proteomes" id="UP001175353">
    <property type="component" value="Unassembled WGS sequence"/>
</dbReference>
<reference evidence="9" key="1">
    <citation type="submission" date="2023-06" db="EMBL/GenBank/DDBJ databases">
        <title>Black Yeasts Isolated from many extreme environments.</title>
        <authorList>
            <person name="Coleine C."/>
            <person name="Stajich J.E."/>
            <person name="Selbmann L."/>
        </authorList>
    </citation>
    <scope>NUCLEOTIDE SEQUENCE</scope>
    <source>
        <strain evidence="9">CCFEE 5200</strain>
    </source>
</reference>
<dbReference type="PROSITE" id="PS52048">
    <property type="entry name" value="UCH_DOMAIN"/>
    <property type="match status" value="1"/>
</dbReference>
<dbReference type="GO" id="GO:0004843">
    <property type="term" value="F:cysteine-type deubiquitinase activity"/>
    <property type="evidence" value="ECO:0007669"/>
    <property type="project" value="UniProtKB-EC"/>
</dbReference>
<dbReference type="Pfam" id="PF01088">
    <property type="entry name" value="Peptidase_C12"/>
    <property type="match status" value="1"/>
</dbReference>
<proteinExistence type="inferred from homology"/>
<dbReference type="InterPro" id="IPR001578">
    <property type="entry name" value="Peptidase_C12_UCH"/>
</dbReference>
<dbReference type="GO" id="GO:0006511">
    <property type="term" value="P:ubiquitin-dependent protein catabolic process"/>
    <property type="evidence" value="ECO:0007669"/>
    <property type="project" value="InterPro"/>
</dbReference>
<evidence type="ECO:0000256" key="6">
    <source>
        <dbReference type="ARBA" id="ARBA00022807"/>
    </source>
</evidence>
<sequence length="128" mass="14096">MAAGGNISGLALGSNTFSNLRKNRAQMLEDSTDLERIYADAARQGATLAPADPEAEVNYHYVCFNKGFRDDVLYEHDGDRDGPVMRRILRGHVDNIAIDSVMDIVQKYIAQLGFSSIEFSLLALSNTI</sequence>
<comment type="similarity">
    <text evidence="7">Belongs to the peptidase C12 family.</text>
</comment>
<evidence type="ECO:0000313" key="9">
    <source>
        <dbReference type="EMBL" id="KAK0950558.1"/>
    </source>
</evidence>
<feature type="domain" description="UCH catalytic" evidence="8">
    <location>
        <begin position="1"/>
        <end position="126"/>
    </location>
</feature>
<keyword evidence="10" id="KW-1185">Reference proteome</keyword>
<dbReference type="EC" id="3.4.19.12" evidence="2"/>
<comment type="catalytic activity">
    <reaction evidence="1">
        <text>Thiol-dependent hydrolysis of ester, thioester, amide, peptide and isopeptide bonds formed by the C-terminal Gly of ubiquitin (a 76-residue protein attached to proteins as an intracellular targeting signal).</text>
        <dbReference type="EC" id="3.4.19.12"/>
    </reaction>
</comment>
<evidence type="ECO:0000256" key="4">
    <source>
        <dbReference type="ARBA" id="ARBA00022786"/>
    </source>
</evidence>
<keyword evidence="4" id="KW-0833">Ubl conjugation pathway</keyword>
<dbReference type="EMBL" id="JAUJLE010000813">
    <property type="protein sequence ID" value="KAK0950558.1"/>
    <property type="molecule type" value="Genomic_DNA"/>
</dbReference>
<organism evidence="9 10">
    <name type="scientific">Friedmanniomyces endolithicus</name>
    <dbReference type="NCBI Taxonomy" id="329885"/>
    <lineage>
        <taxon>Eukaryota</taxon>
        <taxon>Fungi</taxon>
        <taxon>Dikarya</taxon>
        <taxon>Ascomycota</taxon>
        <taxon>Pezizomycotina</taxon>
        <taxon>Dothideomycetes</taxon>
        <taxon>Dothideomycetidae</taxon>
        <taxon>Mycosphaerellales</taxon>
        <taxon>Teratosphaeriaceae</taxon>
        <taxon>Friedmanniomyces</taxon>
    </lineage>
</organism>
<keyword evidence="3" id="KW-0645">Protease</keyword>
<dbReference type="AlphaFoldDB" id="A0AAN6H4S5"/>
<accession>A0AAN6H4S5</accession>
<dbReference type="SUPFAM" id="SSF54001">
    <property type="entry name" value="Cysteine proteinases"/>
    <property type="match status" value="1"/>
</dbReference>
<evidence type="ECO:0000256" key="2">
    <source>
        <dbReference type="ARBA" id="ARBA00012759"/>
    </source>
</evidence>
<protein>
    <recommendedName>
        <fullName evidence="2">ubiquitinyl hydrolase 1</fullName>
        <ecNumber evidence="2">3.4.19.12</ecNumber>
    </recommendedName>
</protein>
<evidence type="ECO:0000256" key="7">
    <source>
        <dbReference type="PROSITE-ProRule" id="PRU01393"/>
    </source>
</evidence>
<dbReference type="InterPro" id="IPR038765">
    <property type="entry name" value="Papain-like_cys_pep_sf"/>
</dbReference>
<name>A0AAN6H4S5_9PEZI</name>
<evidence type="ECO:0000256" key="3">
    <source>
        <dbReference type="ARBA" id="ARBA00022670"/>
    </source>
</evidence>
<dbReference type="InterPro" id="IPR036959">
    <property type="entry name" value="Peptidase_C12_UCH_sf"/>
</dbReference>
<comment type="caution">
    <text evidence="7">Lacks conserved residue(s) required for the propagation of feature annotation.</text>
</comment>